<evidence type="ECO:0000313" key="8">
    <source>
        <dbReference type="Proteomes" id="UP000242886"/>
    </source>
</evidence>
<dbReference type="Gene3D" id="1.10.357.10">
    <property type="entry name" value="Tetracycline Repressor, domain 2"/>
    <property type="match status" value="1"/>
</dbReference>
<keyword evidence="3" id="KW-0804">Transcription</keyword>
<dbReference type="InterPro" id="IPR001647">
    <property type="entry name" value="HTH_TetR"/>
</dbReference>
<feature type="region of interest" description="Disordered" evidence="5">
    <location>
        <begin position="1"/>
        <end position="24"/>
    </location>
</feature>
<proteinExistence type="predicted"/>
<evidence type="ECO:0000313" key="7">
    <source>
        <dbReference type="EMBL" id="SMB26807.1"/>
    </source>
</evidence>
<accession>A0A7Z7MVE9</accession>
<keyword evidence="8" id="KW-1185">Reference proteome</keyword>
<feature type="DNA-binding region" description="H-T-H motif" evidence="4">
    <location>
        <begin position="50"/>
        <end position="69"/>
    </location>
</feature>
<dbReference type="EMBL" id="LT837803">
    <property type="protein sequence ID" value="SMB26807.1"/>
    <property type="molecule type" value="Genomic_DNA"/>
</dbReference>
<dbReference type="InterPro" id="IPR005471">
    <property type="entry name" value="Tscrpt_reg_IclR_N"/>
</dbReference>
<reference evidence="7" key="1">
    <citation type="submission" date="2017-03" db="EMBL/GenBank/DDBJ databases">
        <authorList>
            <consortium name="AG Boll"/>
        </authorList>
    </citation>
    <scope>NUCLEOTIDE SEQUENCE [LARGE SCALE GENOMIC DNA]</scope>
    <source>
        <strain evidence="7">Chol</strain>
    </source>
</reference>
<gene>
    <name evidence="7" type="primary">nfxB</name>
    <name evidence="7" type="ORF">SDENCHOL_20223</name>
</gene>
<organism evidence="7 8">
    <name type="scientific">Sterolibacterium denitrificans</name>
    <dbReference type="NCBI Taxonomy" id="157592"/>
    <lineage>
        <taxon>Bacteria</taxon>
        <taxon>Pseudomonadati</taxon>
        <taxon>Pseudomonadota</taxon>
        <taxon>Betaproteobacteria</taxon>
        <taxon>Nitrosomonadales</taxon>
        <taxon>Sterolibacteriaceae</taxon>
        <taxon>Sterolibacterium</taxon>
    </lineage>
</organism>
<dbReference type="PANTHER" id="PTHR30055">
    <property type="entry name" value="HTH-TYPE TRANSCRIPTIONAL REGULATOR RUTR"/>
    <property type="match status" value="1"/>
</dbReference>
<dbReference type="PANTHER" id="PTHR30055:SF234">
    <property type="entry name" value="HTH-TYPE TRANSCRIPTIONAL REGULATOR BETI"/>
    <property type="match status" value="1"/>
</dbReference>
<dbReference type="GO" id="GO:0003700">
    <property type="term" value="F:DNA-binding transcription factor activity"/>
    <property type="evidence" value="ECO:0007669"/>
    <property type="project" value="TreeGrafter"/>
</dbReference>
<dbReference type="SUPFAM" id="SSF46689">
    <property type="entry name" value="Homeodomain-like"/>
    <property type="match status" value="1"/>
</dbReference>
<evidence type="ECO:0000256" key="5">
    <source>
        <dbReference type="SAM" id="MobiDB-lite"/>
    </source>
</evidence>
<feature type="domain" description="HTH tetR-type" evidence="6">
    <location>
        <begin position="29"/>
        <end position="87"/>
    </location>
</feature>
<dbReference type="GO" id="GO:0000976">
    <property type="term" value="F:transcription cis-regulatory region binding"/>
    <property type="evidence" value="ECO:0007669"/>
    <property type="project" value="TreeGrafter"/>
</dbReference>
<dbReference type="Pfam" id="PF09339">
    <property type="entry name" value="HTH_IclR"/>
    <property type="match status" value="1"/>
</dbReference>
<dbReference type="PROSITE" id="PS50977">
    <property type="entry name" value="HTH_TETR_2"/>
    <property type="match status" value="1"/>
</dbReference>
<evidence type="ECO:0000256" key="1">
    <source>
        <dbReference type="ARBA" id="ARBA00023015"/>
    </source>
</evidence>
<evidence type="ECO:0000259" key="6">
    <source>
        <dbReference type="PROSITE" id="PS50977"/>
    </source>
</evidence>
<evidence type="ECO:0000256" key="4">
    <source>
        <dbReference type="PROSITE-ProRule" id="PRU00335"/>
    </source>
</evidence>
<dbReference type="Proteomes" id="UP000242886">
    <property type="component" value="Chromosome SDENCHOL"/>
</dbReference>
<evidence type="ECO:0000256" key="3">
    <source>
        <dbReference type="ARBA" id="ARBA00023163"/>
    </source>
</evidence>
<protein>
    <submittedName>
        <fullName evidence="7">HTH-type transcriptional regulator nfxB</fullName>
    </submittedName>
</protein>
<dbReference type="InterPro" id="IPR009057">
    <property type="entry name" value="Homeodomain-like_sf"/>
</dbReference>
<keyword evidence="1" id="KW-0805">Transcription regulation</keyword>
<feature type="compositionally biased region" description="Polar residues" evidence="5">
    <location>
        <begin position="1"/>
        <end position="17"/>
    </location>
</feature>
<dbReference type="InterPro" id="IPR050109">
    <property type="entry name" value="HTH-type_TetR-like_transc_reg"/>
</dbReference>
<sequence>MGSSAFAPNSNFTRSTDSASVPAPEVVVSEEENRLLAALALAMVEHPRATLQELARAVGLSKATLYRFCRTREQLVERLLNHSVARVTAAIEAARLGEDAPLDALHRLTVHTLEQREFGAFLMMYYWQDGATEMGAETGWESQLDAFFLRGQQAGAFRIDVATPALTELWMAIFSGLVDAERRGRIARASLPGLIEQSFLQGSAA</sequence>
<dbReference type="AlphaFoldDB" id="A0A7Z7MVE9"/>
<keyword evidence="2 4" id="KW-0238">DNA-binding</keyword>
<evidence type="ECO:0000256" key="2">
    <source>
        <dbReference type="ARBA" id="ARBA00023125"/>
    </source>
</evidence>
<name>A0A7Z7MVE9_9PROT</name>